<feature type="transmembrane region" description="Helical" evidence="1">
    <location>
        <begin position="79"/>
        <end position="107"/>
    </location>
</feature>
<comment type="caution">
    <text evidence="2">The sequence shown here is derived from an EMBL/GenBank/DDBJ whole genome shotgun (WGS) entry which is preliminary data.</text>
</comment>
<keyword evidence="1" id="KW-0472">Membrane</keyword>
<reference evidence="2 3" key="1">
    <citation type="submission" date="2018-08" db="EMBL/GenBank/DDBJ databases">
        <title>The metabolism and importance of syntrophic acetate oxidation coupled to methane or sulfide production in haloalkaline environments.</title>
        <authorList>
            <person name="Timmers P.H.A."/>
            <person name="Vavourakis C.D."/>
            <person name="Sorokin D.Y."/>
            <person name="Sinninghe Damste J.S."/>
            <person name="Muyzer G."/>
            <person name="Stams A.J.M."/>
            <person name="Plugge C.M."/>
        </authorList>
    </citation>
    <scope>NUCLEOTIDE SEQUENCE [LARGE SCALE GENOMIC DNA]</scope>
    <source>
        <strain evidence="2">MSAO_Arc3</strain>
    </source>
</reference>
<name>A0A3R7XUR4_9EURY</name>
<keyword evidence="1" id="KW-0812">Transmembrane</keyword>
<feature type="transmembrane region" description="Helical" evidence="1">
    <location>
        <begin position="46"/>
        <end position="67"/>
    </location>
</feature>
<gene>
    <name evidence="2" type="ORF">D5R95_04495</name>
</gene>
<evidence type="ECO:0000256" key="1">
    <source>
        <dbReference type="SAM" id="Phobius"/>
    </source>
</evidence>
<organism evidence="2 3">
    <name type="scientific">Methanosalsum natronophilum</name>
    <dbReference type="NCBI Taxonomy" id="768733"/>
    <lineage>
        <taxon>Archaea</taxon>
        <taxon>Methanobacteriati</taxon>
        <taxon>Methanobacteriota</taxon>
        <taxon>Stenosarchaea group</taxon>
        <taxon>Methanomicrobia</taxon>
        <taxon>Methanosarcinales</taxon>
        <taxon>Methanosarcinaceae</taxon>
        <taxon>Methanosalsum</taxon>
    </lineage>
</organism>
<accession>A0A3R7XUR4</accession>
<evidence type="ECO:0000313" key="3">
    <source>
        <dbReference type="Proteomes" id="UP000284763"/>
    </source>
</evidence>
<feature type="transmembrane region" description="Helical" evidence="1">
    <location>
        <begin position="193"/>
        <end position="213"/>
    </location>
</feature>
<feature type="transmembrane region" description="Helical" evidence="1">
    <location>
        <begin position="127"/>
        <end position="152"/>
    </location>
</feature>
<proteinExistence type="predicted"/>
<dbReference type="Proteomes" id="UP000284763">
    <property type="component" value="Unassembled WGS sequence"/>
</dbReference>
<dbReference type="EMBL" id="QZAB01000292">
    <property type="protein sequence ID" value="RQD85571.1"/>
    <property type="molecule type" value="Genomic_DNA"/>
</dbReference>
<feature type="transmembrane region" description="Helical" evidence="1">
    <location>
        <begin position="164"/>
        <end position="181"/>
    </location>
</feature>
<keyword evidence="1" id="KW-1133">Transmembrane helix</keyword>
<sequence length="286" mass="31893">MSNKNIASTLGRPIDLNYLPNVLITLMTVLVLVGGTIFQLVQGYTFVESIVLSGQVGVTVFITWTILRELDPDHDSSALICSLTILILISIDLVTTPSIIPLLWLMLLFRIMNISTGLKPTFFDSTILFISGLALMWYYSWIYGPVLSAVYLIVSKLPGYQVTYLYYGIAGLLISLIYMLVGTHEISVQVDSMLYMWLISPLILIYLISIIFMDDVRSKNDMGTNKISSKSIQLTRLILLKVVLMSLIFYGVDGLAAVSPLIVGMVILSLYFLVLNVRTFSARIPI</sequence>
<evidence type="ECO:0000313" key="2">
    <source>
        <dbReference type="EMBL" id="RQD85571.1"/>
    </source>
</evidence>
<feature type="transmembrane region" description="Helical" evidence="1">
    <location>
        <begin position="234"/>
        <end position="252"/>
    </location>
</feature>
<dbReference type="AlphaFoldDB" id="A0A3R7XUR4"/>
<feature type="transmembrane region" description="Helical" evidence="1">
    <location>
        <begin position="258"/>
        <end position="277"/>
    </location>
</feature>
<feature type="transmembrane region" description="Helical" evidence="1">
    <location>
        <begin position="21"/>
        <end position="40"/>
    </location>
</feature>
<protein>
    <submittedName>
        <fullName evidence="2">Uncharacterized protein</fullName>
    </submittedName>
</protein>